<dbReference type="InParanoid" id="K5WGY0"/>
<sequence>MDITESLIEGAVKYLTGRKTTLAFHLEGRDSKKARCDIFTTLEKKLDFLARETLHTEEANNIMSSAGKPDEYEYMLTGEFIKPLHLPRLHRQLQVMSPLTKCRQLNDPSEQRLWSEERARQKEQADDEAQGIDKTTDAILFRRFSLLLKLRQLN</sequence>
<evidence type="ECO:0000256" key="1">
    <source>
        <dbReference type="SAM" id="MobiDB-lite"/>
    </source>
</evidence>
<dbReference type="Proteomes" id="UP000008370">
    <property type="component" value="Unassembled WGS sequence"/>
</dbReference>
<organism evidence="2 3">
    <name type="scientific">Phanerochaete carnosa (strain HHB-10118-sp)</name>
    <name type="common">White-rot fungus</name>
    <name type="synonym">Peniophora carnosa</name>
    <dbReference type="NCBI Taxonomy" id="650164"/>
    <lineage>
        <taxon>Eukaryota</taxon>
        <taxon>Fungi</taxon>
        <taxon>Dikarya</taxon>
        <taxon>Basidiomycota</taxon>
        <taxon>Agaricomycotina</taxon>
        <taxon>Agaricomycetes</taxon>
        <taxon>Polyporales</taxon>
        <taxon>Phanerochaetaceae</taxon>
        <taxon>Phanerochaete</taxon>
    </lineage>
</organism>
<name>K5WGY0_PHACS</name>
<dbReference type="KEGG" id="pco:PHACADRAFT_201724"/>
<dbReference type="STRING" id="650164.K5WGY0"/>
<evidence type="ECO:0000313" key="2">
    <source>
        <dbReference type="EMBL" id="EKM49462.1"/>
    </source>
</evidence>
<reference evidence="2 3" key="1">
    <citation type="journal article" date="2012" name="BMC Genomics">
        <title>Comparative genomics of the white-rot fungi, Phanerochaete carnosa and P. chrysosporium, to elucidate the genetic basis of the distinct wood types they colonize.</title>
        <authorList>
            <person name="Suzuki H."/>
            <person name="MacDonald J."/>
            <person name="Syed K."/>
            <person name="Salamov A."/>
            <person name="Hori C."/>
            <person name="Aerts A."/>
            <person name="Henrissat B."/>
            <person name="Wiebenga A."/>
            <person name="vanKuyk P.A."/>
            <person name="Barry K."/>
            <person name="Lindquist E."/>
            <person name="LaButti K."/>
            <person name="Lapidus A."/>
            <person name="Lucas S."/>
            <person name="Coutinho P."/>
            <person name="Gong Y."/>
            <person name="Samejima M."/>
            <person name="Mahadevan R."/>
            <person name="Abou-Zaid M."/>
            <person name="de Vries R.P."/>
            <person name="Igarashi K."/>
            <person name="Yadav J.S."/>
            <person name="Grigoriev I.V."/>
            <person name="Master E.R."/>
        </authorList>
    </citation>
    <scope>NUCLEOTIDE SEQUENCE [LARGE SCALE GENOMIC DNA]</scope>
    <source>
        <strain evidence="2 3">HHB-10118-sp</strain>
    </source>
</reference>
<accession>K5WGY0</accession>
<feature type="region of interest" description="Disordered" evidence="1">
    <location>
        <begin position="107"/>
        <end position="130"/>
    </location>
</feature>
<protein>
    <submittedName>
        <fullName evidence="2">Uncharacterized protein</fullName>
    </submittedName>
</protein>
<feature type="compositionally biased region" description="Basic and acidic residues" evidence="1">
    <location>
        <begin position="109"/>
        <end position="124"/>
    </location>
</feature>
<dbReference type="GeneID" id="18911678"/>
<dbReference type="HOGENOM" id="CLU_1704862_0_0_1"/>
<dbReference type="AlphaFoldDB" id="K5WGY0"/>
<dbReference type="RefSeq" id="XP_007402069.1">
    <property type="nucleotide sequence ID" value="XM_007402007.1"/>
</dbReference>
<evidence type="ECO:0000313" key="3">
    <source>
        <dbReference type="Proteomes" id="UP000008370"/>
    </source>
</evidence>
<gene>
    <name evidence="2" type="ORF">PHACADRAFT_201724</name>
</gene>
<proteinExistence type="predicted"/>
<keyword evidence="3" id="KW-1185">Reference proteome</keyword>
<dbReference type="EMBL" id="JH930481">
    <property type="protein sequence ID" value="EKM49462.1"/>
    <property type="molecule type" value="Genomic_DNA"/>
</dbReference>